<reference evidence="5 6" key="1">
    <citation type="journal article" date="2008" name="Nature">
        <title>The Trichoplax genome and the nature of placozoans.</title>
        <authorList>
            <person name="Srivastava M."/>
            <person name="Begovic E."/>
            <person name="Chapman J."/>
            <person name="Putnam N.H."/>
            <person name="Hellsten U."/>
            <person name="Kawashima T."/>
            <person name="Kuo A."/>
            <person name="Mitros T."/>
            <person name="Salamov A."/>
            <person name="Carpenter M.L."/>
            <person name="Signorovitch A.Y."/>
            <person name="Moreno M.A."/>
            <person name="Kamm K."/>
            <person name="Grimwood J."/>
            <person name="Schmutz J."/>
            <person name="Shapiro H."/>
            <person name="Grigoriev I.V."/>
            <person name="Buss L.W."/>
            <person name="Schierwater B."/>
            <person name="Dellaporta S.L."/>
            <person name="Rokhsar D.S."/>
        </authorList>
    </citation>
    <scope>NUCLEOTIDE SEQUENCE [LARGE SCALE GENOMIC DNA]</scope>
    <source>
        <strain evidence="5 6">Grell-BS-1999</strain>
    </source>
</reference>
<dbReference type="SUPFAM" id="SSF158472">
    <property type="entry name" value="HAMP domain-like"/>
    <property type="match status" value="1"/>
</dbReference>
<dbReference type="PROSITE" id="PS50885">
    <property type="entry name" value="HAMP"/>
    <property type="match status" value="2"/>
</dbReference>
<feature type="coiled-coil region" evidence="2">
    <location>
        <begin position="1"/>
        <end position="28"/>
    </location>
</feature>
<name>B3SFQ8_TRIAD</name>
<evidence type="ECO:0000256" key="3">
    <source>
        <dbReference type="SAM" id="Phobius"/>
    </source>
</evidence>
<dbReference type="InParanoid" id="B3SFQ8"/>
<keyword evidence="3" id="KW-0812">Transmembrane</keyword>
<keyword evidence="1" id="KW-0488">Methylation</keyword>
<proteinExistence type="predicted"/>
<dbReference type="InterPro" id="IPR003660">
    <property type="entry name" value="HAMP_dom"/>
</dbReference>
<dbReference type="GO" id="GO:0016020">
    <property type="term" value="C:membrane"/>
    <property type="evidence" value="ECO:0007669"/>
    <property type="project" value="InterPro"/>
</dbReference>
<evidence type="ECO:0000256" key="1">
    <source>
        <dbReference type="ARBA" id="ARBA00022481"/>
    </source>
</evidence>
<keyword evidence="3" id="KW-1133">Transmembrane helix</keyword>
<dbReference type="CDD" id="cd06225">
    <property type="entry name" value="HAMP"/>
    <property type="match status" value="1"/>
</dbReference>
<dbReference type="GO" id="GO:0007165">
    <property type="term" value="P:signal transduction"/>
    <property type="evidence" value="ECO:0007669"/>
    <property type="project" value="InterPro"/>
</dbReference>
<dbReference type="RefSeq" id="XP_002119077.1">
    <property type="nucleotide sequence ID" value="XM_002119041.1"/>
</dbReference>
<feature type="coiled-coil region" evidence="2">
    <location>
        <begin position="71"/>
        <end position="98"/>
    </location>
</feature>
<feature type="domain" description="HAMP" evidence="4">
    <location>
        <begin position="158"/>
        <end position="210"/>
    </location>
</feature>
<dbReference type="Proteomes" id="UP000009022">
    <property type="component" value="Unassembled WGS sequence"/>
</dbReference>
<keyword evidence="6" id="KW-1185">Reference proteome</keyword>
<dbReference type="Pfam" id="PF18947">
    <property type="entry name" value="HAMP_2"/>
    <property type="match status" value="1"/>
</dbReference>
<dbReference type="Gene3D" id="1.20.120.1530">
    <property type="match status" value="1"/>
</dbReference>
<dbReference type="PANTHER" id="PTHR43531:SF14">
    <property type="entry name" value="METHYL-ACCEPTING CHEMOTAXIS PROTEIN I-RELATED"/>
    <property type="match status" value="1"/>
</dbReference>
<dbReference type="InterPro" id="IPR051310">
    <property type="entry name" value="MCP_chemotaxis"/>
</dbReference>
<feature type="transmembrane region" description="Helical" evidence="3">
    <location>
        <begin position="140"/>
        <end position="161"/>
    </location>
</feature>
<keyword evidence="3" id="KW-0472">Membrane</keyword>
<feature type="domain" description="HAMP" evidence="4">
    <location>
        <begin position="250"/>
        <end position="302"/>
    </location>
</feature>
<dbReference type="SUPFAM" id="SSF58104">
    <property type="entry name" value="Methyl-accepting chemotaxis protein (MCP) signaling domain"/>
    <property type="match status" value="1"/>
</dbReference>
<dbReference type="KEGG" id="tad:TRIADDRAFT_63044"/>
<accession>B3SFQ8</accession>
<dbReference type="EMBL" id="DS986558">
    <property type="protein sequence ID" value="EDV18437.1"/>
    <property type="molecule type" value="Genomic_DNA"/>
</dbReference>
<dbReference type="AlphaFoldDB" id="B3SFQ8"/>
<dbReference type="PANTHER" id="PTHR43531">
    <property type="entry name" value="PROTEIN ICFG"/>
    <property type="match status" value="1"/>
</dbReference>
<dbReference type="Pfam" id="PF00672">
    <property type="entry name" value="HAMP"/>
    <property type="match status" value="1"/>
</dbReference>
<dbReference type="GeneID" id="6760291"/>
<dbReference type="HOGENOM" id="CLU_901895_0_0_1"/>
<dbReference type="OrthoDB" id="10266508at2759"/>
<evidence type="ECO:0000313" key="5">
    <source>
        <dbReference type="EMBL" id="EDV18437.1"/>
    </source>
</evidence>
<gene>
    <name evidence="5" type="ORF">TRIADDRAFT_63044</name>
</gene>
<keyword evidence="2" id="KW-0175">Coiled coil</keyword>
<sequence length="310" mass="34408">MQQITTDLQHCNKELQSLQQKIDEISSEEHYVLEALQAISKTTQEAQTRVALEELSVKVLDIEKRMKQEGLENLSKTVEELTGLKKLLSKEVELLRNLSAHEIRESRTLSAEVVADNTEIKALALEFEEEIQVSRVVIDIALVVVIILVVIAMSLLTVAVVTPVIQAMKVAQDVAKGDLSKDIQINSNDEIGKLLIAMKDMQSELRQVIDGDVQSLVSAAQQGDLSNQINITDKQGCYKTLCSGINELVKVSEAVVEDTSRVMQALSEGNLNEKITREYRGEFNKLKISANDTVEQLKRVIEGDIQTLVG</sequence>
<dbReference type="SMART" id="SM00304">
    <property type="entry name" value="HAMP"/>
    <property type="match status" value="2"/>
</dbReference>
<evidence type="ECO:0000259" key="4">
    <source>
        <dbReference type="PROSITE" id="PS50885"/>
    </source>
</evidence>
<protein>
    <recommendedName>
        <fullName evidence="4">HAMP domain-containing protein</fullName>
    </recommendedName>
</protein>
<organism evidence="5 6">
    <name type="scientific">Trichoplax adhaerens</name>
    <name type="common">Trichoplax reptans</name>
    <dbReference type="NCBI Taxonomy" id="10228"/>
    <lineage>
        <taxon>Eukaryota</taxon>
        <taxon>Metazoa</taxon>
        <taxon>Placozoa</taxon>
        <taxon>Uniplacotomia</taxon>
        <taxon>Trichoplacea</taxon>
        <taxon>Trichoplacidae</taxon>
        <taxon>Trichoplax</taxon>
    </lineage>
</organism>
<feature type="non-terminal residue" evidence="5">
    <location>
        <position position="310"/>
    </location>
</feature>
<dbReference type="CTD" id="6760291"/>
<evidence type="ECO:0000313" key="6">
    <source>
        <dbReference type="Proteomes" id="UP000009022"/>
    </source>
</evidence>
<evidence type="ECO:0000256" key="2">
    <source>
        <dbReference type="SAM" id="Coils"/>
    </source>
</evidence>